<dbReference type="Gene3D" id="3.90.220.20">
    <property type="entry name" value="DNA methylase specificity domains"/>
    <property type="match status" value="2"/>
</dbReference>
<protein>
    <recommendedName>
        <fullName evidence="4">Type I restriction modification DNA specificity domain-containing protein</fullName>
    </recommendedName>
</protein>
<organism evidence="5 6">
    <name type="scientific">Enterococcus faecalis ATCC 6055</name>
    <dbReference type="NCBI Taxonomy" id="1169311"/>
    <lineage>
        <taxon>Bacteria</taxon>
        <taxon>Bacillati</taxon>
        <taxon>Bacillota</taxon>
        <taxon>Bacilli</taxon>
        <taxon>Lactobacillales</taxon>
        <taxon>Enterococcaceae</taxon>
        <taxon>Enterococcus</taxon>
    </lineage>
</organism>
<gene>
    <name evidence="5" type="ORF">WOU_02700</name>
</gene>
<dbReference type="PANTHER" id="PTHR30408">
    <property type="entry name" value="TYPE-1 RESTRICTION ENZYME ECOKI SPECIFICITY PROTEIN"/>
    <property type="match status" value="1"/>
</dbReference>
<dbReference type="InterPro" id="IPR000055">
    <property type="entry name" value="Restrct_endonuc_typeI_TRD"/>
</dbReference>
<accession>R3K891</accession>
<name>R3K891_ENTFL</name>
<evidence type="ECO:0000313" key="5">
    <source>
        <dbReference type="EMBL" id="EOK09880.1"/>
    </source>
</evidence>
<sequence length="396" mass="45435">MNLLIVFTLIGVWELCKFKGLLDEQDGIRRGPFGSALKKAFFVENSEYVVYEQQNAIYDTYETRYKISKEKFKELEKFSISEGDFIMSGAGTIGRISRVPKGVAKGVFNQALIRFRTNTEVTDSEYFIQFVRADKMQKKLTGANPGSAITNLVPMSEIKKWDILIPSKKEQILVGLFLKKLDNTITLHQRKLDQLKELKKAYLQVMFPEKDEIVPRMRFVDFEGEWELCKLGDVANRYDNLRVPITASKRISGNTPYYGANGIQDFVEGYTHDGEFILVAEDGANDLKDYPVQYVNGKVWVNNHAHVLQAKQSIANNKFLMNAIKNINIELFLVGGSRAKLNADIMMKLEINMPVKNEQIRVSEFCTQLDNIITIYQNKLNQLKSLKKSYLQNMFI</sequence>
<keyword evidence="2" id="KW-0680">Restriction system</keyword>
<dbReference type="Pfam" id="PF01420">
    <property type="entry name" value="Methylase_S"/>
    <property type="match status" value="2"/>
</dbReference>
<evidence type="ECO:0000259" key="4">
    <source>
        <dbReference type="Pfam" id="PF01420"/>
    </source>
</evidence>
<evidence type="ECO:0000256" key="1">
    <source>
        <dbReference type="ARBA" id="ARBA00010923"/>
    </source>
</evidence>
<dbReference type="EMBL" id="ASDZ01000034">
    <property type="protein sequence ID" value="EOK09880.1"/>
    <property type="molecule type" value="Genomic_DNA"/>
</dbReference>
<comment type="caution">
    <text evidence="5">The sequence shown here is derived from an EMBL/GenBank/DDBJ whole genome shotgun (WGS) entry which is preliminary data.</text>
</comment>
<evidence type="ECO:0000313" key="6">
    <source>
        <dbReference type="Proteomes" id="UP000013638"/>
    </source>
</evidence>
<dbReference type="InterPro" id="IPR052021">
    <property type="entry name" value="Type-I_RS_S_subunit"/>
</dbReference>
<reference evidence="5 6" key="1">
    <citation type="submission" date="2013-02" db="EMBL/GenBank/DDBJ databases">
        <title>The Genome Sequence of Enterococcus faecalis ATCC_6055.</title>
        <authorList>
            <consortium name="The Broad Institute Genome Sequencing Platform"/>
            <consortium name="The Broad Institute Genome Sequencing Center for Infectious Disease"/>
            <person name="Earl A.M."/>
            <person name="Gilmore M.S."/>
            <person name="Lebreton F."/>
            <person name="Walker B."/>
            <person name="Young S.K."/>
            <person name="Zeng Q."/>
            <person name="Gargeya S."/>
            <person name="Fitzgerald M."/>
            <person name="Haas B."/>
            <person name="Abouelleil A."/>
            <person name="Alvarado L."/>
            <person name="Arachchi H.M."/>
            <person name="Berlin A.M."/>
            <person name="Chapman S.B."/>
            <person name="Dewar J."/>
            <person name="Goldberg J."/>
            <person name="Griggs A."/>
            <person name="Gujja S."/>
            <person name="Hansen M."/>
            <person name="Howarth C."/>
            <person name="Imamovic A."/>
            <person name="Larimer J."/>
            <person name="McCowan C."/>
            <person name="Murphy C."/>
            <person name="Neiman D."/>
            <person name="Pearson M."/>
            <person name="Priest M."/>
            <person name="Roberts A."/>
            <person name="Saif S."/>
            <person name="Shea T."/>
            <person name="Sisk P."/>
            <person name="Sykes S."/>
            <person name="Wortman J."/>
            <person name="Nusbaum C."/>
            <person name="Birren B."/>
        </authorList>
    </citation>
    <scope>NUCLEOTIDE SEQUENCE [LARGE SCALE GENOMIC DNA]</scope>
    <source>
        <strain evidence="5 6">ATCC 6055</strain>
    </source>
</reference>
<evidence type="ECO:0000256" key="2">
    <source>
        <dbReference type="ARBA" id="ARBA00022747"/>
    </source>
</evidence>
<feature type="domain" description="Type I restriction modification DNA specificity" evidence="4">
    <location>
        <begin position="225"/>
        <end position="384"/>
    </location>
</feature>
<dbReference type="GO" id="GO:0003677">
    <property type="term" value="F:DNA binding"/>
    <property type="evidence" value="ECO:0007669"/>
    <property type="project" value="UniProtKB-KW"/>
</dbReference>
<evidence type="ECO:0000256" key="3">
    <source>
        <dbReference type="ARBA" id="ARBA00023125"/>
    </source>
</evidence>
<dbReference type="InterPro" id="IPR044946">
    <property type="entry name" value="Restrct_endonuc_typeI_TRD_sf"/>
</dbReference>
<comment type="similarity">
    <text evidence="1">Belongs to the type-I restriction system S methylase family.</text>
</comment>
<feature type="domain" description="Type I restriction modification DNA specificity" evidence="4">
    <location>
        <begin position="43"/>
        <end position="196"/>
    </location>
</feature>
<dbReference type="AlphaFoldDB" id="R3K891"/>
<proteinExistence type="inferred from homology"/>
<dbReference type="PANTHER" id="PTHR30408:SF12">
    <property type="entry name" value="TYPE I RESTRICTION ENZYME MJAVIII SPECIFICITY SUBUNIT"/>
    <property type="match status" value="1"/>
</dbReference>
<dbReference type="CDD" id="cd17262">
    <property type="entry name" value="RMtype1_S_Aco12261I-TRD2-CR2"/>
    <property type="match status" value="1"/>
</dbReference>
<dbReference type="SUPFAM" id="SSF116734">
    <property type="entry name" value="DNA methylase specificity domain"/>
    <property type="match status" value="2"/>
</dbReference>
<dbReference type="PATRIC" id="fig|1169311.3.peg.2660"/>
<dbReference type="GO" id="GO:0009307">
    <property type="term" value="P:DNA restriction-modification system"/>
    <property type="evidence" value="ECO:0007669"/>
    <property type="project" value="UniProtKB-KW"/>
</dbReference>
<dbReference type="HOGENOM" id="CLU_021095_0_2_9"/>
<keyword evidence="3" id="KW-0238">DNA-binding</keyword>
<dbReference type="Proteomes" id="UP000013638">
    <property type="component" value="Unassembled WGS sequence"/>
</dbReference>